<accession>A0A3S0WUA6</accession>
<dbReference type="Pfam" id="PF02566">
    <property type="entry name" value="OsmC"/>
    <property type="match status" value="1"/>
</dbReference>
<proteinExistence type="predicted"/>
<evidence type="ECO:0000313" key="1">
    <source>
        <dbReference type="EMBL" id="RUL72935.1"/>
    </source>
</evidence>
<dbReference type="InterPro" id="IPR003718">
    <property type="entry name" value="OsmC/Ohr_fam"/>
</dbReference>
<keyword evidence="2" id="KW-1185">Reference proteome</keyword>
<sequence>MGDKQHQYPVQVVWTGNHGSGTKTYQGYGREHEVHVAGKPVIAGSSDAAFRGDGSKHNPEDMLVAALSSCHMLWYLHLAAVAGVVVTAYVDEAVGTLVEHGNDGRFTEVVLRPCVTISKDSSPDAATQAHDDAHHACFIANSVNFPVRCEPRIVVESV</sequence>
<dbReference type="RefSeq" id="WP_126685859.1">
    <property type="nucleotide sequence ID" value="NZ_RYYV01000013.1"/>
</dbReference>
<dbReference type="Gene3D" id="3.30.300.20">
    <property type="match status" value="1"/>
</dbReference>
<dbReference type="InterPro" id="IPR015946">
    <property type="entry name" value="KH_dom-like_a/b"/>
</dbReference>
<reference evidence="1 2" key="1">
    <citation type="submission" date="2018-12" db="EMBL/GenBank/DDBJ databases">
        <title>Dyella dinghuensis sp. nov. DHOA06 and Dyella choica sp. nov. 4M-K27, isolated from forest soil.</title>
        <authorList>
            <person name="Qiu L.-H."/>
            <person name="Gao Z.-H."/>
        </authorList>
    </citation>
    <scope>NUCLEOTIDE SEQUENCE [LARGE SCALE GENOMIC DNA]</scope>
    <source>
        <strain evidence="1 2">4M-K27</strain>
    </source>
</reference>
<dbReference type="InterPro" id="IPR052707">
    <property type="entry name" value="OsmC_Ohr_Peroxiredoxin"/>
</dbReference>
<dbReference type="OrthoDB" id="9795405at2"/>
<gene>
    <name evidence="1" type="ORF">EKH80_16390</name>
</gene>
<dbReference type="EMBL" id="RYYV01000013">
    <property type="protein sequence ID" value="RUL72935.1"/>
    <property type="molecule type" value="Genomic_DNA"/>
</dbReference>
<name>A0A3S0WUA6_9GAMM</name>
<dbReference type="SUPFAM" id="SSF82784">
    <property type="entry name" value="OsmC-like"/>
    <property type="match status" value="1"/>
</dbReference>
<comment type="caution">
    <text evidence="1">The sequence shown here is derived from an EMBL/GenBank/DDBJ whole genome shotgun (WGS) entry which is preliminary data.</text>
</comment>
<dbReference type="AlphaFoldDB" id="A0A3S0WUA6"/>
<evidence type="ECO:0000313" key="2">
    <source>
        <dbReference type="Proteomes" id="UP000274358"/>
    </source>
</evidence>
<protein>
    <submittedName>
        <fullName evidence="1">OsmC family peroxiredoxin</fullName>
    </submittedName>
</protein>
<dbReference type="InterPro" id="IPR036102">
    <property type="entry name" value="OsmC/Ohrsf"/>
</dbReference>
<dbReference type="PANTHER" id="PTHR42830:SF2">
    <property type="entry name" value="OSMC_OHR FAMILY PROTEIN"/>
    <property type="match status" value="1"/>
</dbReference>
<organism evidence="1 2">
    <name type="scientific">Dyella choica</name>
    <dbReference type="NCBI Taxonomy" id="1927959"/>
    <lineage>
        <taxon>Bacteria</taxon>
        <taxon>Pseudomonadati</taxon>
        <taxon>Pseudomonadota</taxon>
        <taxon>Gammaproteobacteria</taxon>
        <taxon>Lysobacterales</taxon>
        <taxon>Rhodanobacteraceae</taxon>
        <taxon>Dyella</taxon>
    </lineage>
</organism>
<dbReference type="PANTHER" id="PTHR42830">
    <property type="entry name" value="OSMOTICALLY INDUCIBLE FAMILY PROTEIN"/>
    <property type="match status" value="1"/>
</dbReference>
<dbReference type="Proteomes" id="UP000274358">
    <property type="component" value="Unassembled WGS sequence"/>
</dbReference>